<gene>
    <name evidence="2" type="ORF">JTE90_007406</name>
</gene>
<evidence type="ECO:0000313" key="2">
    <source>
        <dbReference type="EMBL" id="KAG8183973.1"/>
    </source>
</evidence>
<proteinExistence type="predicted"/>
<name>A0AAV6UJU0_9ARAC</name>
<dbReference type="Proteomes" id="UP000827092">
    <property type="component" value="Unassembled WGS sequence"/>
</dbReference>
<protein>
    <submittedName>
        <fullName evidence="2">Uncharacterized protein</fullName>
    </submittedName>
</protein>
<evidence type="ECO:0000256" key="1">
    <source>
        <dbReference type="SAM" id="MobiDB-lite"/>
    </source>
</evidence>
<accession>A0AAV6UJU0</accession>
<dbReference type="EMBL" id="JAFNEN010000394">
    <property type="protein sequence ID" value="KAG8183973.1"/>
    <property type="molecule type" value="Genomic_DNA"/>
</dbReference>
<organism evidence="2 3">
    <name type="scientific">Oedothorax gibbosus</name>
    <dbReference type="NCBI Taxonomy" id="931172"/>
    <lineage>
        <taxon>Eukaryota</taxon>
        <taxon>Metazoa</taxon>
        <taxon>Ecdysozoa</taxon>
        <taxon>Arthropoda</taxon>
        <taxon>Chelicerata</taxon>
        <taxon>Arachnida</taxon>
        <taxon>Araneae</taxon>
        <taxon>Araneomorphae</taxon>
        <taxon>Entelegynae</taxon>
        <taxon>Araneoidea</taxon>
        <taxon>Linyphiidae</taxon>
        <taxon>Erigoninae</taxon>
        <taxon>Oedothorax</taxon>
    </lineage>
</organism>
<sequence>MGYLSKGTKIEYRDQKSHNRLSDHRDALLVKVVNHPQPIKDYSDQRHMVFSSAIVNVHSLSHQNHHPGCSSNSPQQSPHSI</sequence>
<comment type="caution">
    <text evidence="2">The sequence shown here is derived from an EMBL/GenBank/DDBJ whole genome shotgun (WGS) entry which is preliminary data.</text>
</comment>
<evidence type="ECO:0000313" key="3">
    <source>
        <dbReference type="Proteomes" id="UP000827092"/>
    </source>
</evidence>
<keyword evidence="3" id="KW-1185">Reference proteome</keyword>
<feature type="compositionally biased region" description="Polar residues" evidence="1">
    <location>
        <begin position="69"/>
        <end position="81"/>
    </location>
</feature>
<reference evidence="2 3" key="1">
    <citation type="journal article" date="2022" name="Nat. Ecol. Evol.">
        <title>A masculinizing supergene underlies an exaggerated male reproductive morph in a spider.</title>
        <authorList>
            <person name="Hendrickx F."/>
            <person name="De Corte Z."/>
            <person name="Sonet G."/>
            <person name="Van Belleghem S.M."/>
            <person name="Kostlbacher S."/>
            <person name="Vangestel C."/>
        </authorList>
    </citation>
    <scope>NUCLEOTIDE SEQUENCE [LARGE SCALE GENOMIC DNA]</scope>
    <source>
        <strain evidence="2">W744_W776</strain>
    </source>
</reference>
<feature type="region of interest" description="Disordered" evidence="1">
    <location>
        <begin position="61"/>
        <end position="81"/>
    </location>
</feature>
<dbReference type="AlphaFoldDB" id="A0AAV6UJU0"/>